<comment type="similarity">
    <text evidence="10 11">Belongs to the TonB-dependent receptor family.</text>
</comment>
<dbReference type="GO" id="GO:0015344">
    <property type="term" value="F:siderophore uptake transmembrane transporter activity"/>
    <property type="evidence" value="ECO:0007669"/>
    <property type="project" value="TreeGrafter"/>
</dbReference>
<evidence type="ECO:0000313" key="15">
    <source>
        <dbReference type="Proteomes" id="UP000028411"/>
    </source>
</evidence>
<dbReference type="InterPro" id="IPR037066">
    <property type="entry name" value="Plug_dom_sf"/>
</dbReference>
<dbReference type="OrthoDB" id="9760333at2"/>
<keyword evidence="5" id="KW-0732">Signal</keyword>
<feature type="domain" description="TonB-dependent receptor plug" evidence="13">
    <location>
        <begin position="57"/>
        <end position="171"/>
    </location>
</feature>
<dbReference type="PANTHER" id="PTHR30069">
    <property type="entry name" value="TONB-DEPENDENT OUTER MEMBRANE RECEPTOR"/>
    <property type="match status" value="1"/>
</dbReference>
<organism evidence="14 15">
    <name type="scientific">Sphingobium chlorophenolicum</name>
    <dbReference type="NCBI Taxonomy" id="46429"/>
    <lineage>
        <taxon>Bacteria</taxon>
        <taxon>Pseudomonadati</taxon>
        <taxon>Pseudomonadota</taxon>
        <taxon>Alphaproteobacteria</taxon>
        <taxon>Sphingomonadales</taxon>
        <taxon>Sphingomonadaceae</taxon>
        <taxon>Sphingobium</taxon>
    </lineage>
</organism>
<dbReference type="Pfam" id="PF00593">
    <property type="entry name" value="TonB_dep_Rec_b-barrel"/>
    <property type="match status" value="1"/>
</dbReference>
<dbReference type="eggNOG" id="COG4771">
    <property type="taxonomic scope" value="Bacteria"/>
</dbReference>
<evidence type="ECO:0000256" key="11">
    <source>
        <dbReference type="RuleBase" id="RU003357"/>
    </source>
</evidence>
<evidence type="ECO:0000256" key="3">
    <source>
        <dbReference type="ARBA" id="ARBA00022452"/>
    </source>
</evidence>
<evidence type="ECO:0000259" key="13">
    <source>
        <dbReference type="Pfam" id="PF07715"/>
    </source>
</evidence>
<dbReference type="SUPFAM" id="SSF56935">
    <property type="entry name" value="Porins"/>
    <property type="match status" value="1"/>
</dbReference>
<protein>
    <submittedName>
        <fullName evidence="14">TonB-dependent receptor plug</fullName>
    </submittedName>
</protein>
<keyword evidence="4 10" id="KW-0812">Transmembrane</keyword>
<keyword evidence="6 11" id="KW-0798">TonB box</keyword>
<dbReference type="InterPro" id="IPR039426">
    <property type="entry name" value="TonB-dep_rcpt-like"/>
</dbReference>
<evidence type="ECO:0000256" key="2">
    <source>
        <dbReference type="ARBA" id="ARBA00022448"/>
    </source>
</evidence>
<evidence type="ECO:0000259" key="12">
    <source>
        <dbReference type="Pfam" id="PF00593"/>
    </source>
</evidence>
<dbReference type="InterPro" id="IPR012910">
    <property type="entry name" value="Plug_dom"/>
</dbReference>
<dbReference type="PATRIC" id="fig|46429.4.peg.1884"/>
<dbReference type="InterPro" id="IPR000531">
    <property type="entry name" value="Beta-barrel_TonB"/>
</dbReference>
<keyword evidence="9 10" id="KW-0998">Cell outer membrane</keyword>
<keyword evidence="7 10" id="KW-0472">Membrane</keyword>
<dbReference type="Proteomes" id="UP000028411">
    <property type="component" value="Unassembled WGS sequence"/>
</dbReference>
<evidence type="ECO:0000256" key="6">
    <source>
        <dbReference type="ARBA" id="ARBA00023077"/>
    </source>
</evidence>
<dbReference type="Pfam" id="PF07715">
    <property type="entry name" value="Plug"/>
    <property type="match status" value="1"/>
</dbReference>
<evidence type="ECO:0000256" key="8">
    <source>
        <dbReference type="ARBA" id="ARBA00023170"/>
    </source>
</evidence>
<accession>A0A081RF94</accession>
<keyword evidence="8 14" id="KW-0675">Receptor</keyword>
<evidence type="ECO:0000256" key="4">
    <source>
        <dbReference type="ARBA" id="ARBA00022692"/>
    </source>
</evidence>
<keyword evidence="2 10" id="KW-0813">Transport</keyword>
<evidence type="ECO:0000256" key="7">
    <source>
        <dbReference type="ARBA" id="ARBA00023136"/>
    </source>
</evidence>
<keyword evidence="3 10" id="KW-1134">Transmembrane beta strand</keyword>
<dbReference type="AlphaFoldDB" id="A0A081RF94"/>
<reference evidence="14 15" key="1">
    <citation type="submission" date="2014-02" db="EMBL/GenBank/DDBJ databases">
        <title>Whole genome sequence of Sphingobium chlorophenolicum NBRC 16172.</title>
        <authorList>
            <person name="Gan H.M."/>
            <person name="Gan H.Y."/>
            <person name="Chew T.H."/>
            <person name="Savka M.A."/>
        </authorList>
    </citation>
    <scope>NUCLEOTIDE SEQUENCE [LARGE SCALE GENOMIC DNA]</scope>
    <source>
        <strain evidence="14 15">NBRC 16172</strain>
    </source>
</reference>
<dbReference type="PANTHER" id="PTHR30069:SF29">
    <property type="entry name" value="HEMOGLOBIN AND HEMOGLOBIN-HAPTOGLOBIN-BINDING PROTEIN 1-RELATED"/>
    <property type="match status" value="1"/>
</dbReference>
<feature type="domain" description="TonB-dependent receptor-like beta-barrel" evidence="12">
    <location>
        <begin position="229"/>
        <end position="609"/>
    </location>
</feature>
<name>A0A081RF94_SPHCR</name>
<comment type="caution">
    <text evidence="14">The sequence shown here is derived from an EMBL/GenBank/DDBJ whole genome shotgun (WGS) entry which is preliminary data.</text>
</comment>
<dbReference type="Gene3D" id="2.40.170.20">
    <property type="entry name" value="TonB-dependent receptor, beta-barrel domain"/>
    <property type="match status" value="1"/>
</dbReference>
<dbReference type="InterPro" id="IPR036942">
    <property type="entry name" value="Beta-barrel_TonB_sf"/>
</dbReference>
<dbReference type="Gene3D" id="2.170.130.10">
    <property type="entry name" value="TonB-dependent receptor, plug domain"/>
    <property type="match status" value="1"/>
</dbReference>
<dbReference type="RefSeq" id="WP_037450552.1">
    <property type="nucleotide sequence ID" value="NZ_JFHR01000017.1"/>
</dbReference>
<dbReference type="GO" id="GO:0044718">
    <property type="term" value="P:siderophore transmembrane transport"/>
    <property type="evidence" value="ECO:0007669"/>
    <property type="project" value="TreeGrafter"/>
</dbReference>
<gene>
    <name evidence="14" type="ORF">BV95_01912</name>
</gene>
<dbReference type="GO" id="GO:0009279">
    <property type="term" value="C:cell outer membrane"/>
    <property type="evidence" value="ECO:0007669"/>
    <property type="project" value="UniProtKB-SubCell"/>
</dbReference>
<evidence type="ECO:0000313" key="14">
    <source>
        <dbReference type="EMBL" id="KEQ53867.1"/>
    </source>
</evidence>
<evidence type="ECO:0000256" key="10">
    <source>
        <dbReference type="PROSITE-ProRule" id="PRU01360"/>
    </source>
</evidence>
<evidence type="ECO:0000256" key="9">
    <source>
        <dbReference type="ARBA" id="ARBA00023237"/>
    </source>
</evidence>
<evidence type="ECO:0000256" key="5">
    <source>
        <dbReference type="ARBA" id="ARBA00022729"/>
    </source>
</evidence>
<comment type="subcellular location">
    <subcellularLocation>
        <location evidence="1 10">Cell outer membrane</location>
        <topology evidence="1 10">Multi-pass membrane protein</topology>
    </subcellularLocation>
</comment>
<proteinExistence type="inferred from homology"/>
<dbReference type="EMBL" id="JFHR01000017">
    <property type="protein sequence ID" value="KEQ53867.1"/>
    <property type="molecule type" value="Genomic_DNA"/>
</dbReference>
<sequence>MMSWAWAFGGAAGAAIGLLSLAAVPARAQSLEELRDMSISSLSKLDVTSVTRSSASLADAPASIYVITHDDIVRSGTLTLPGILRLAPNLQVMRGGPNDTVVAARGLSGNDQAQNFSNKLLVLIDGRSVYSPLYSGAYWDMPDILPEDVDRIEVISGPGATLWGSNAVNGVINIITRDAGASQGLYGTGVVGNRTYDLGLRQGGHAGGNASYRLFVKRHENFESASGLDDGNRRTQGGFRFDWNATPADALMVQGDGYFGSRSQGDAADENFHGYDLLARWRRSAPSGATLQLQAYYDHTARRIEGGGGRFALDTFDLEGQHGFALGQGHSIVWGGGARVSRYVVADIPGLDFVPGRRTLFVGNLFAQDSIALSPTLAGTIGAKLEQRSYAGLTFLPSVRLSWKPAPATLIWGAVSRAVRSPTPFDEDVVETIGQTVILTALSSFRSEKLTAFELGTRLTISPRASLSVSTFYNVYDDLRSVEPAPGGFLPLRWGNGIEGDSYGLDAWADIRVADWWRLKPGYSLLIQKFRFKPDAVPLLGLSQVGNDPKHRATLRSSMDIGPQVNVDFDLRYVSALPDPHVPAYVELGARLGWQFDERAELSVSGFNLLHRRHQELPAAQATPLGRSLLVALKCTI</sequence>
<dbReference type="PROSITE" id="PS52016">
    <property type="entry name" value="TONB_DEPENDENT_REC_3"/>
    <property type="match status" value="1"/>
</dbReference>
<evidence type="ECO:0000256" key="1">
    <source>
        <dbReference type="ARBA" id="ARBA00004571"/>
    </source>
</evidence>